<keyword evidence="8" id="KW-1185">Reference proteome</keyword>
<reference evidence="7 8" key="1">
    <citation type="journal article" date="2011" name="MBio">
        <title>Genome variation in Cryptococcus gattii, an emerging pathogen of immunocompetent hosts.</title>
        <authorList>
            <person name="D'Souza C.A."/>
            <person name="Kronstad J.W."/>
            <person name="Taylor G."/>
            <person name="Warren R."/>
            <person name="Yuen M."/>
            <person name="Hu G."/>
            <person name="Jung W.H."/>
            <person name="Sham A."/>
            <person name="Kidd S.E."/>
            <person name="Tangen K."/>
            <person name="Lee N."/>
            <person name="Zeilmaker T."/>
            <person name="Sawkins J."/>
            <person name="McVicker G."/>
            <person name="Shah S."/>
            <person name="Gnerre S."/>
            <person name="Griggs A."/>
            <person name="Zeng Q."/>
            <person name="Bartlett K."/>
            <person name="Li W."/>
            <person name="Wang X."/>
            <person name="Heitman J."/>
            <person name="Stajich J.E."/>
            <person name="Fraser J.A."/>
            <person name="Meyer W."/>
            <person name="Carter D."/>
            <person name="Schein J."/>
            <person name="Krzywinski M."/>
            <person name="Kwon-Chung K.J."/>
            <person name="Varma A."/>
            <person name="Wang J."/>
            <person name="Brunham R."/>
            <person name="Fyfe M."/>
            <person name="Ouellette B.F."/>
            <person name="Siddiqui A."/>
            <person name="Marra M."/>
            <person name="Jones S."/>
            <person name="Holt R."/>
            <person name="Birren B.W."/>
            <person name="Galagan J.E."/>
            <person name="Cuomo C.A."/>
        </authorList>
    </citation>
    <scope>NUCLEOTIDE SEQUENCE [LARGE SCALE GENOMIC DNA]</scope>
    <source>
        <strain evidence="7 8">R265</strain>
    </source>
</reference>
<feature type="transmembrane region" description="Helical" evidence="6">
    <location>
        <begin position="117"/>
        <end position="137"/>
    </location>
</feature>
<accession>A0A095C2J3</accession>
<keyword evidence="3 6" id="KW-1133">Transmembrane helix</keyword>
<evidence type="ECO:0000313" key="7">
    <source>
        <dbReference type="EMBL" id="KGB75110.1"/>
    </source>
</evidence>
<evidence type="ECO:0000256" key="3">
    <source>
        <dbReference type="ARBA" id="ARBA00022989"/>
    </source>
</evidence>
<evidence type="ECO:0000256" key="6">
    <source>
        <dbReference type="SAM" id="Phobius"/>
    </source>
</evidence>
<reference evidence="7 8" key="2">
    <citation type="journal article" date="2018" name="Proc. Natl. Acad. Sci.">
        <title>RNAi is a critical determinant of centromere evolution in closely related fungi.</title>
        <authorList>
            <person name="Yadav V."/>
            <person name="Sun S."/>
            <person name="Billmyre R.B."/>
            <person name="Thimmappa B.C."/>
            <person name="Shea T."/>
            <person name="Lintner R."/>
            <person name="Bakkeren G."/>
            <person name="Cuomo C.A."/>
            <person name="Heitman J."/>
            <person name="Sanyal K."/>
        </authorList>
    </citation>
    <scope>NUCLEOTIDE SEQUENCE [LARGE SCALE GENOMIC DNA]</scope>
    <source>
        <strain evidence="7 8">R265</strain>
    </source>
</reference>
<feature type="transmembrane region" description="Helical" evidence="6">
    <location>
        <begin position="185"/>
        <end position="202"/>
    </location>
</feature>
<proteinExistence type="predicted"/>
<dbReference type="Pfam" id="PF05653">
    <property type="entry name" value="Mg_trans_NIPA"/>
    <property type="match status" value="1"/>
</dbReference>
<dbReference type="GO" id="GO:0015095">
    <property type="term" value="F:magnesium ion transmembrane transporter activity"/>
    <property type="evidence" value="ECO:0007669"/>
    <property type="project" value="InterPro"/>
</dbReference>
<evidence type="ECO:0000256" key="2">
    <source>
        <dbReference type="ARBA" id="ARBA00022692"/>
    </source>
</evidence>
<protein>
    <recommendedName>
        <fullName evidence="9">DUF803 domain membrane protein</fullName>
    </recommendedName>
</protein>
<organism evidence="7 8">
    <name type="scientific">Cryptococcus deuterogattii (strain R265)</name>
    <name type="common">Cryptococcus gattii VGII (strain R265)</name>
    <dbReference type="NCBI Taxonomy" id="294750"/>
    <lineage>
        <taxon>Eukaryota</taxon>
        <taxon>Fungi</taxon>
        <taxon>Dikarya</taxon>
        <taxon>Basidiomycota</taxon>
        <taxon>Agaricomycotina</taxon>
        <taxon>Tremellomycetes</taxon>
        <taxon>Tremellales</taxon>
        <taxon>Cryptococcaceae</taxon>
        <taxon>Cryptococcus</taxon>
        <taxon>Cryptococcus gattii species complex</taxon>
    </lineage>
</organism>
<comment type="subcellular location">
    <subcellularLocation>
        <location evidence="1">Membrane</location>
        <topology evidence="1">Multi-pass membrane protein</topology>
    </subcellularLocation>
</comment>
<dbReference type="PANTHER" id="PTHR12570">
    <property type="match status" value="1"/>
</dbReference>
<gene>
    <name evidence="7" type="ORF">CNBG_0948</name>
</gene>
<keyword evidence="2 6" id="KW-0812">Transmembrane</keyword>
<dbReference type="OrthoDB" id="6428174at2759"/>
<dbReference type="InterPro" id="IPR036259">
    <property type="entry name" value="MFS_trans_sf"/>
</dbReference>
<dbReference type="KEGG" id="cdeu:CNBG_0948"/>
<dbReference type="OMA" id="PMVYISI"/>
<evidence type="ECO:0000256" key="1">
    <source>
        <dbReference type="ARBA" id="ARBA00004141"/>
    </source>
</evidence>
<keyword evidence="4 6" id="KW-0472">Membrane</keyword>
<feature type="transmembrane region" description="Helical" evidence="6">
    <location>
        <begin position="89"/>
        <end position="110"/>
    </location>
</feature>
<dbReference type="EMBL" id="CP025760">
    <property type="protein sequence ID" value="KGB75110.1"/>
    <property type="molecule type" value="Genomic_DNA"/>
</dbReference>
<dbReference type="RefSeq" id="XP_062881073.1">
    <property type="nucleotide sequence ID" value="XM_063025003.1"/>
</dbReference>
<feature type="transmembrane region" description="Helical" evidence="6">
    <location>
        <begin position="283"/>
        <end position="302"/>
    </location>
</feature>
<dbReference type="InterPro" id="IPR037185">
    <property type="entry name" value="EmrE-like"/>
</dbReference>
<dbReference type="SUPFAM" id="SSF103481">
    <property type="entry name" value="Multidrug resistance efflux transporter EmrE"/>
    <property type="match status" value="1"/>
</dbReference>
<dbReference type="Proteomes" id="UP000029445">
    <property type="component" value="Chromosome 2"/>
</dbReference>
<feature type="transmembrane region" description="Helical" evidence="6">
    <location>
        <begin position="222"/>
        <end position="241"/>
    </location>
</feature>
<dbReference type="AlphaFoldDB" id="A0A095C2J3"/>
<dbReference type="GeneID" id="88177157"/>
<evidence type="ECO:0000313" key="8">
    <source>
        <dbReference type="Proteomes" id="UP000029445"/>
    </source>
</evidence>
<feature type="transmembrane region" description="Helical" evidence="6">
    <location>
        <begin position="253"/>
        <end position="277"/>
    </location>
</feature>
<dbReference type="SUPFAM" id="SSF103473">
    <property type="entry name" value="MFS general substrate transporter"/>
    <property type="match status" value="1"/>
</dbReference>
<dbReference type="VEuPathDB" id="FungiDB:CNBG_0948"/>
<feature type="transmembrane region" description="Helical" evidence="6">
    <location>
        <begin position="6"/>
        <end position="26"/>
    </location>
</feature>
<evidence type="ECO:0000256" key="5">
    <source>
        <dbReference type="SAM" id="MobiDB-lite"/>
    </source>
</evidence>
<dbReference type="InterPro" id="IPR008521">
    <property type="entry name" value="Mg_trans_NIPA"/>
</dbReference>
<feature type="transmembrane region" description="Helical" evidence="6">
    <location>
        <begin position="157"/>
        <end position="173"/>
    </location>
</feature>
<dbReference type="GO" id="GO:0016020">
    <property type="term" value="C:membrane"/>
    <property type="evidence" value="ECO:0007669"/>
    <property type="project" value="UniProtKB-SubCell"/>
</dbReference>
<dbReference type="PANTHER" id="PTHR12570:SF85">
    <property type="entry name" value="DUF803 DOMAIN MEMBRANE PROTEIN (AFU_ORTHOLOGUE AFUA_1G15880)"/>
    <property type="match status" value="1"/>
</dbReference>
<evidence type="ECO:0008006" key="9">
    <source>
        <dbReference type="Google" id="ProtNLM"/>
    </source>
</evidence>
<name>A0A095C2J3_CRYD2</name>
<feature type="region of interest" description="Disordered" evidence="5">
    <location>
        <begin position="389"/>
        <end position="437"/>
    </location>
</feature>
<sequence>MIEEKYIGLALALGGTFLIGSSFIITKKGLNDAAARNPDYSHSHQRQSGSRNASDDLSYLQNPIWWAGMVTMVVGEVANFAAYTFAPAILVTPLGAMSVIIGAILASFLLDEKLGRLGICGCAACIIGSVIIVLHAPSDKEVETVDEILSYAARPGFLVYITFVAVFSLYMIYRVVPTHGTRNPMVYLSICSLVGSVSVMAIKGFGVAIKLTLSGNNQLTHVSTYVFGVVVVGCIVVQMNYFNKALDTFSTNVVNPIYYVFFTTATIIASAILFSGFNTPGGVNTISLICGFLIIFMGVFLLNTSREPEQIHHPTSLESGLMNPRMSMSGGRISVESNGAGWNYGTVPGSGYAPDGSLNSAGHGRRSNLYRSQNSTLFNAFEEEGVPLGQLPEEDESSGDEVNARRGQQAPGRSLLGKKGREDVAGGRHPAYQDMDR</sequence>
<dbReference type="HOGENOM" id="CLU_012349_0_1_1"/>
<evidence type="ECO:0000256" key="4">
    <source>
        <dbReference type="ARBA" id="ARBA00023136"/>
    </source>
</evidence>